<feature type="transmembrane region" description="Helical" evidence="9">
    <location>
        <begin position="342"/>
        <end position="360"/>
    </location>
</feature>
<feature type="transmembrane region" description="Helical" evidence="9">
    <location>
        <begin position="102"/>
        <end position="127"/>
    </location>
</feature>
<evidence type="ECO:0000256" key="4">
    <source>
        <dbReference type="ARBA" id="ARBA00022519"/>
    </source>
</evidence>
<keyword evidence="8 9" id="KW-0472">Membrane</keyword>
<evidence type="ECO:0000256" key="6">
    <source>
        <dbReference type="ARBA" id="ARBA00022970"/>
    </source>
</evidence>
<keyword evidence="7 9" id="KW-1133">Transmembrane helix</keyword>
<feature type="transmembrane region" description="Helical" evidence="9">
    <location>
        <begin position="366"/>
        <end position="388"/>
    </location>
</feature>
<reference evidence="10" key="1">
    <citation type="submission" date="2009-01" db="EMBL/GenBank/DDBJ databases">
        <title>Complete sequence of chromosome of Francisella philomiragia subsp. philomiragia ATCC 25017.</title>
        <authorList>
            <consortium name="US DOE Joint Genome Institute"/>
            <person name="Copeland A."/>
            <person name="Lucas S."/>
            <person name="Lapidus A."/>
            <person name="Barry K."/>
            <person name="Detter J.C."/>
            <person name="Glavina del Rio T."/>
            <person name="Hammon N."/>
            <person name="Israni S."/>
            <person name="Dalin E."/>
            <person name="Tice H."/>
            <person name="Pitluck S."/>
            <person name="Chain P."/>
            <person name="Malfatti S."/>
            <person name="Shin M."/>
            <person name="Vergez L."/>
            <person name="Schmutz J."/>
            <person name="Larimer F."/>
            <person name="Land M."/>
            <person name="Hauser L."/>
            <person name="Richardson P."/>
        </authorList>
    </citation>
    <scope>NUCLEOTIDE SEQUENCE</scope>
    <source>
        <strain evidence="10">ATCC 25017</strain>
    </source>
</reference>
<evidence type="ECO:0000256" key="7">
    <source>
        <dbReference type="ARBA" id="ARBA00022989"/>
    </source>
</evidence>
<dbReference type="KEGG" id="fph:Fphi_1131"/>
<keyword evidence="6" id="KW-0029">Amino-acid transport</keyword>
<evidence type="ECO:0000256" key="2">
    <source>
        <dbReference type="ARBA" id="ARBA00022448"/>
    </source>
</evidence>
<feature type="transmembrane region" description="Helical" evidence="9">
    <location>
        <begin position="147"/>
        <end position="165"/>
    </location>
</feature>
<keyword evidence="3" id="KW-1003">Cell membrane</keyword>
<name>B0TX97_FRAP2</name>
<dbReference type="GO" id="GO:0015173">
    <property type="term" value="F:aromatic amino acid transmembrane transporter activity"/>
    <property type="evidence" value="ECO:0007669"/>
    <property type="project" value="InterPro"/>
</dbReference>
<feature type="transmembrane region" description="Helical" evidence="9">
    <location>
        <begin position="172"/>
        <end position="191"/>
    </location>
</feature>
<feature type="transmembrane region" description="Helical" evidence="9">
    <location>
        <begin position="309"/>
        <end position="330"/>
    </location>
</feature>
<feature type="transmembrane region" description="Helical" evidence="9">
    <location>
        <begin position="30"/>
        <end position="55"/>
    </location>
</feature>
<dbReference type="Gene3D" id="1.20.1740.10">
    <property type="entry name" value="Amino acid/polyamine transporter I"/>
    <property type="match status" value="1"/>
</dbReference>
<dbReference type="HOGENOM" id="CLU_038102_3_0_6"/>
<evidence type="ECO:0000256" key="8">
    <source>
        <dbReference type="ARBA" id="ARBA00023136"/>
    </source>
</evidence>
<protein>
    <submittedName>
        <fullName evidence="10">Aromatic amino acid transporter of the HAAAP family</fullName>
    </submittedName>
</protein>
<keyword evidence="5 9" id="KW-0812">Transmembrane</keyword>
<keyword evidence="4" id="KW-0997">Cell inner membrane</keyword>
<dbReference type="PRINTS" id="PR00166">
    <property type="entry name" value="AROAAPRMEASE"/>
</dbReference>
<dbReference type="GO" id="GO:0005886">
    <property type="term" value="C:plasma membrane"/>
    <property type="evidence" value="ECO:0007669"/>
    <property type="project" value="UniProtKB-SubCell"/>
</dbReference>
<dbReference type="PANTHER" id="PTHR46997:SF2">
    <property type="entry name" value="TYROSINE-SPECIFIC TRANSPORT SYSTEM"/>
    <property type="match status" value="1"/>
</dbReference>
<proteinExistence type="predicted"/>
<evidence type="ECO:0000313" key="10">
    <source>
        <dbReference type="EMBL" id="ABZ87355.1"/>
    </source>
</evidence>
<feature type="transmembrane region" description="Helical" evidence="9">
    <location>
        <begin position="409"/>
        <end position="426"/>
    </location>
</feature>
<dbReference type="EMBL" id="CP000937">
    <property type="protein sequence ID" value="ABZ87355.1"/>
    <property type="molecule type" value="Genomic_DNA"/>
</dbReference>
<organism evidence="10">
    <name type="scientific">Francisella philomiragia subsp. philomiragia (strain ATCC 25017 / CCUG 19701 / FSC 153 / O#319-036)</name>
    <dbReference type="NCBI Taxonomy" id="484022"/>
    <lineage>
        <taxon>Bacteria</taxon>
        <taxon>Pseudomonadati</taxon>
        <taxon>Pseudomonadota</taxon>
        <taxon>Gammaproteobacteria</taxon>
        <taxon>Thiotrichales</taxon>
        <taxon>Francisellaceae</taxon>
        <taxon>Francisella</taxon>
    </lineage>
</organism>
<dbReference type="PANTHER" id="PTHR46997">
    <property type="entry name" value="LOW AFFINITY TRYPTOPHAN PERMEASE-RELATED"/>
    <property type="match status" value="1"/>
</dbReference>
<evidence type="ECO:0000256" key="3">
    <source>
        <dbReference type="ARBA" id="ARBA00022475"/>
    </source>
</evidence>
<evidence type="ECO:0000256" key="5">
    <source>
        <dbReference type="ARBA" id="ARBA00022692"/>
    </source>
</evidence>
<dbReference type="eggNOG" id="COG0814">
    <property type="taxonomic scope" value="Bacteria"/>
</dbReference>
<dbReference type="Pfam" id="PF03222">
    <property type="entry name" value="Trp_Tyr_perm"/>
    <property type="match status" value="1"/>
</dbReference>
<dbReference type="InterPro" id="IPR013059">
    <property type="entry name" value="Trp_tyr_transpt"/>
</dbReference>
<dbReference type="GO" id="GO:0003333">
    <property type="term" value="P:amino acid transmembrane transport"/>
    <property type="evidence" value="ECO:0007669"/>
    <property type="project" value="InterPro"/>
</dbReference>
<feature type="transmembrane region" description="Helical" evidence="9">
    <location>
        <begin position="240"/>
        <end position="264"/>
    </location>
</feature>
<feature type="transmembrane region" description="Helical" evidence="9">
    <location>
        <begin position="61"/>
        <end position="82"/>
    </location>
</feature>
<comment type="subcellular location">
    <subcellularLocation>
        <location evidence="1">Cell inner membrane</location>
        <topology evidence="1">Multi-pass membrane protein</topology>
    </subcellularLocation>
</comment>
<accession>B0TX97</accession>
<evidence type="ECO:0000256" key="1">
    <source>
        <dbReference type="ARBA" id="ARBA00004429"/>
    </source>
</evidence>
<dbReference type="AlphaFoldDB" id="B0TX97"/>
<sequence>MLYICKKKQTNLNSQHTKLRINMNNRQNSFIKILGSIMIIVGTMIGGGILALPIITAKLGFVIGSILIFLVWSIMTYTAVVISDISCSMPYGSSFKTIAERYLGKGGGIVASIAFLILMYFISTAYISAAASSLSSSFPNLDEKASSLIFVVIFGSIVVLGTRFVDYANRFFIILKILVLVILCVVFNSYIEVPNLFVAPVDLGVSLIIAIPVFTTSFTSHIIVPALSDYLGKNAKDMKRIVIIGSIIPLILYIIWVFTILGVLPLHGPVSFMDSIFNHIPVDKANIGDILKTLGSKVRTPTTDAVLHIFTYVAIMTSFLSVNLSLFHFNLDTYKLYKTKKVIGYSIATILTFAIPLIINQMDPDIFIYAMTCVGLSIAVLLMIMPALMAFKINSLGESFNYKISTYKSLWLISLVSGVIVILCVVL</sequence>
<dbReference type="InterPro" id="IPR018227">
    <property type="entry name" value="Amino_acid_transport_2"/>
</dbReference>
<gene>
    <name evidence="10" type="ordered locus">Fphi_1131</name>
</gene>
<keyword evidence="2" id="KW-0813">Transport</keyword>
<feature type="transmembrane region" description="Helical" evidence="9">
    <location>
        <begin position="203"/>
        <end position="228"/>
    </location>
</feature>
<evidence type="ECO:0000256" key="9">
    <source>
        <dbReference type="SAM" id="Phobius"/>
    </source>
</evidence>